<dbReference type="GO" id="GO:0008017">
    <property type="term" value="F:microtubule binding"/>
    <property type="evidence" value="ECO:0007669"/>
    <property type="project" value="TreeGrafter"/>
</dbReference>
<comment type="caution">
    <text evidence="3">The sequence shown here is derived from an EMBL/GenBank/DDBJ whole genome shotgun (WGS) entry which is preliminary data.</text>
</comment>
<dbReference type="Proteomes" id="UP000685013">
    <property type="component" value="Chromosome 19"/>
</dbReference>
<feature type="non-terminal residue" evidence="3">
    <location>
        <position position="1"/>
    </location>
</feature>
<feature type="region of interest" description="Disordered" evidence="2">
    <location>
        <begin position="109"/>
        <end position="128"/>
    </location>
</feature>
<protein>
    <submittedName>
        <fullName evidence="3">QWRF motif-containing protein 7</fullName>
    </submittedName>
</protein>
<keyword evidence="4" id="KW-1185">Reference proteome</keyword>
<organism evidence="3 4">
    <name type="scientific">Cucurbita argyrosperma subsp. sororia</name>
    <dbReference type="NCBI Taxonomy" id="37648"/>
    <lineage>
        <taxon>Eukaryota</taxon>
        <taxon>Viridiplantae</taxon>
        <taxon>Streptophyta</taxon>
        <taxon>Embryophyta</taxon>
        <taxon>Tracheophyta</taxon>
        <taxon>Spermatophyta</taxon>
        <taxon>Magnoliopsida</taxon>
        <taxon>eudicotyledons</taxon>
        <taxon>Gunneridae</taxon>
        <taxon>Pentapetalae</taxon>
        <taxon>rosids</taxon>
        <taxon>fabids</taxon>
        <taxon>Cucurbitales</taxon>
        <taxon>Cucurbitaceae</taxon>
        <taxon>Cucurbiteae</taxon>
        <taxon>Cucurbita</taxon>
    </lineage>
</organism>
<proteinExistence type="inferred from homology"/>
<dbReference type="EMBL" id="JAGKQH010000019">
    <property type="protein sequence ID" value="KAG6571813.1"/>
    <property type="molecule type" value="Genomic_DNA"/>
</dbReference>
<dbReference type="PANTHER" id="PTHR31807">
    <property type="entry name" value="AUGMIN FAMILY MEMBER"/>
    <property type="match status" value="1"/>
</dbReference>
<evidence type="ECO:0000313" key="4">
    <source>
        <dbReference type="Proteomes" id="UP000685013"/>
    </source>
</evidence>
<dbReference type="GO" id="GO:0005737">
    <property type="term" value="C:cytoplasm"/>
    <property type="evidence" value="ECO:0007669"/>
    <property type="project" value="TreeGrafter"/>
</dbReference>
<gene>
    <name evidence="3" type="primary">QWRF7</name>
    <name evidence="3" type="ORF">SDJN03_28541</name>
</gene>
<dbReference type="GO" id="GO:0005880">
    <property type="term" value="C:nuclear microtubule"/>
    <property type="evidence" value="ECO:0007669"/>
    <property type="project" value="TreeGrafter"/>
</dbReference>
<evidence type="ECO:0000256" key="2">
    <source>
        <dbReference type="SAM" id="MobiDB-lite"/>
    </source>
</evidence>
<dbReference type="PANTHER" id="PTHR31807:SF27">
    <property type="entry name" value="QWRF MOTIF-CONTAINING PROTEIN 7"/>
    <property type="match status" value="1"/>
</dbReference>
<dbReference type="InterPro" id="IPR007573">
    <property type="entry name" value="QWRF"/>
</dbReference>
<feature type="compositionally biased region" description="Low complexity" evidence="2">
    <location>
        <begin position="21"/>
        <end position="33"/>
    </location>
</feature>
<feature type="compositionally biased region" description="Polar residues" evidence="2">
    <location>
        <begin position="34"/>
        <end position="50"/>
    </location>
</feature>
<reference evidence="3 4" key="1">
    <citation type="journal article" date="2021" name="Hortic Res">
        <title>The domestication of Cucurbita argyrosperma as revealed by the genome of its wild relative.</title>
        <authorList>
            <person name="Barrera-Redondo J."/>
            <person name="Sanchez-de la Vega G."/>
            <person name="Aguirre-Liguori J.A."/>
            <person name="Castellanos-Morales G."/>
            <person name="Gutierrez-Guerrero Y.T."/>
            <person name="Aguirre-Dugua X."/>
            <person name="Aguirre-Planter E."/>
            <person name="Tenaillon M.I."/>
            <person name="Lira-Saade R."/>
            <person name="Eguiarte L.E."/>
        </authorList>
    </citation>
    <scope>NUCLEOTIDE SEQUENCE [LARGE SCALE GENOMIC DNA]</scope>
    <source>
        <strain evidence="3">JBR-2021</strain>
    </source>
</reference>
<comment type="similarity">
    <text evidence="1">Belongs to the QWRF family.</text>
</comment>
<feature type="region of interest" description="Disordered" evidence="2">
    <location>
        <begin position="1"/>
        <end position="78"/>
    </location>
</feature>
<evidence type="ECO:0000256" key="1">
    <source>
        <dbReference type="ARBA" id="ARBA00010016"/>
    </source>
</evidence>
<dbReference type="AlphaFoldDB" id="A0AAV6LY50"/>
<dbReference type="Pfam" id="PF04484">
    <property type="entry name" value="QWRF"/>
    <property type="match status" value="1"/>
</dbReference>
<dbReference type="GO" id="GO:0051225">
    <property type="term" value="P:spindle assembly"/>
    <property type="evidence" value="ECO:0007669"/>
    <property type="project" value="TreeGrafter"/>
</dbReference>
<accession>A0AAV6LY50</accession>
<evidence type="ECO:0000313" key="3">
    <source>
        <dbReference type="EMBL" id="KAG6571813.1"/>
    </source>
</evidence>
<name>A0AAV6LY50_9ROSI</name>
<sequence length="399" mass="44500">MDNTRFRRPNSPALMPPPSPTALLRSKSRSSASITAPENNSCAANISQRSTTHRSKSVTKSRANNKDEENLNPLNCKTKPGFSKFLKSSPAATPSAWALSPGRSLGSPLLPPPQTVEPTVVDGGRGKLGGRRGSAVNGVLRFFRSKKAGGTVEAAELHRFRILQNRLLQWRYVNVRAERSMANVKTIAQDRIFSAWLQNLRMRNGILEKRIEVEKLRKEIKLYRIIFPQVTLLKQWAKLDKRNQESVGCLASVLSNLSLKLPLLHGAKTPGGTATVVHHAKQDDHPILIVYTSMLIIKGKYPNACEYTSDIKGLEQALSMALEVMTKLEAVITKRKSEELEKTLYMLTERLSMFKEQEDCLEKLEDAVCSVTTLLAEENSIRIQLIQATNSTRKEDPTC</sequence>